<accession>A0A6A6B9R8</accession>
<evidence type="ECO:0000313" key="2">
    <source>
        <dbReference type="EMBL" id="KAF2140810.1"/>
    </source>
</evidence>
<protein>
    <recommendedName>
        <fullName evidence="1">Heterokaryon incompatibility domain-containing protein</fullName>
    </recommendedName>
</protein>
<sequence length="718" mass="81481">MELSPRPKKRQRRKVDEPIKLCTNCLNLFTVFRQQEMGALGGYNFCNLCPIFSTVHDLKRSMRRCPMCSMMWTLLRKKYDTAFLNEKIDSGSKRTGIYAVYNEEGCTDVESIVPSKKYLRSEMFLRRSVVDSLLQLSLSLRIGAQSSYRYSAQQYTLDEELLVSCQTENEWTRQLGIPIDQRLQDEAKFTLMKKWVFENPGAVALPVATFFPTRLLHVGEDKNIRLVDITEEKSFHITAGKEEPLRYVALSHRWGASRHLTSTRETVNKLYSGIRVEDLPMTFRDAFSVISRLGLSYLWIDALKMGDVYGQALFTIAAHCAIDDSEGFLANSLSKRRAVEYNLDSATTIQIYRPPDMDMDVTGSQLCKRGWVLQERFLSPRTIHFTEGQIYYETAEGISSESGPLESGSSSADTLAELLESQFFGPSAAPNLRACFEFSTGHMEPSNDNLAKENTGTPLEWLNLVEMYSNCYLTNEGDKLMAIAGMAQKVHHYTKVPYCAGIWGDRICESLLWLPKEPLSSPVVQRAPSWSWASKVGPVQFLRWHRFISSCKLIGVNTELVGSTNGRNYWLNGPGSLQLEIEIIRMPKATISNSKKVPFSADSKMNYGNTVDMSMVINKEDRYWTGWLAFDTQGHNAFEYMTFERMVKIPGFCFGVVGYSQDSINKYGDTVLYGLFLTRTGPESNEYRRVGFGILSAEHLRDMACPLHNSTIQTISIV</sequence>
<dbReference type="Pfam" id="PF06985">
    <property type="entry name" value="HET"/>
    <property type="match status" value="1"/>
</dbReference>
<feature type="domain" description="Heterokaryon incompatibility" evidence="1">
    <location>
        <begin position="247"/>
        <end position="375"/>
    </location>
</feature>
<organism evidence="2 3">
    <name type="scientific">Aplosporella prunicola CBS 121167</name>
    <dbReference type="NCBI Taxonomy" id="1176127"/>
    <lineage>
        <taxon>Eukaryota</taxon>
        <taxon>Fungi</taxon>
        <taxon>Dikarya</taxon>
        <taxon>Ascomycota</taxon>
        <taxon>Pezizomycotina</taxon>
        <taxon>Dothideomycetes</taxon>
        <taxon>Dothideomycetes incertae sedis</taxon>
        <taxon>Botryosphaeriales</taxon>
        <taxon>Aplosporellaceae</taxon>
        <taxon>Aplosporella</taxon>
    </lineage>
</organism>
<dbReference type="EMBL" id="ML995488">
    <property type="protein sequence ID" value="KAF2140810.1"/>
    <property type="molecule type" value="Genomic_DNA"/>
</dbReference>
<dbReference type="PANTHER" id="PTHR33112:SF8">
    <property type="entry name" value="HETEROKARYON INCOMPATIBILITY DOMAIN-CONTAINING PROTEIN"/>
    <property type="match status" value="1"/>
</dbReference>
<reference evidence="2" key="1">
    <citation type="journal article" date="2020" name="Stud. Mycol.">
        <title>101 Dothideomycetes genomes: a test case for predicting lifestyles and emergence of pathogens.</title>
        <authorList>
            <person name="Haridas S."/>
            <person name="Albert R."/>
            <person name="Binder M."/>
            <person name="Bloem J."/>
            <person name="Labutti K."/>
            <person name="Salamov A."/>
            <person name="Andreopoulos B."/>
            <person name="Baker S."/>
            <person name="Barry K."/>
            <person name="Bills G."/>
            <person name="Bluhm B."/>
            <person name="Cannon C."/>
            <person name="Castanera R."/>
            <person name="Culley D."/>
            <person name="Daum C."/>
            <person name="Ezra D."/>
            <person name="Gonzalez J."/>
            <person name="Henrissat B."/>
            <person name="Kuo A."/>
            <person name="Liang C."/>
            <person name="Lipzen A."/>
            <person name="Lutzoni F."/>
            <person name="Magnuson J."/>
            <person name="Mondo S."/>
            <person name="Nolan M."/>
            <person name="Ohm R."/>
            <person name="Pangilinan J."/>
            <person name="Park H.-J."/>
            <person name="Ramirez L."/>
            <person name="Alfaro M."/>
            <person name="Sun H."/>
            <person name="Tritt A."/>
            <person name="Yoshinaga Y."/>
            <person name="Zwiers L.-H."/>
            <person name="Turgeon B."/>
            <person name="Goodwin S."/>
            <person name="Spatafora J."/>
            <person name="Crous P."/>
            <person name="Grigoriev I."/>
        </authorList>
    </citation>
    <scope>NUCLEOTIDE SEQUENCE</scope>
    <source>
        <strain evidence="2">CBS 121167</strain>
    </source>
</reference>
<evidence type="ECO:0000259" key="1">
    <source>
        <dbReference type="Pfam" id="PF06985"/>
    </source>
</evidence>
<dbReference type="PANTHER" id="PTHR33112">
    <property type="entry name" value="DOMAIN PROTEIN, PUTATIVE-RELATED"/>
    <property type="match status" value="1"/>
</dbReference>
<dbReference type="InterPro" id="IPR010730">
    <property type="entry name" value="HET"/>
</dbReference>
<dbReference type="OrthoDB" id="3801316at2759"/>
<dbReference type="RefSeq" id="XP_033396523.1">
    <property type="nucleotide sequence ID" value="XM_033546251.1"/>
</dbReference>
<dbReference type="GeneID" id="54303757"/>
<gene>
    <name evidence="2" type="ORF">K452DRAFT_359265</name>
</gene>
<dbReference type="AlphaFoldDB" id="A0A6A6B9R8"/>
<proteinExistence type="predicted"/>
<name>A0A6A6B9R8_9PEZI</name>
<keyword evidence="3" id="KW-1185">Reference proteome</keyword>
<dbReference type="Proteomes" id="UP000799438">
    <property type="component" value="Unassembled WGS sequence"/>
</dbReference>
<evidence type="ECO:0000313" key="3">
    <source>
        <dbReference type="Proteomes" id="UP000799438"/>
    </source>
</evidence>